<evidence type="ECO:0000313" key="2">
    <source>
        <dbReference type="Proteomes" id="UP000225997"/>
    </source>
</evidence>
<dbReference type="AlphaFoldDB" id="A0A2C4QUR6"/>
<protein>
    <submittedName>
        <fullName evidence="1">Uncharacterized protein</fullName>
    </submittedName>
</protein>
<evidence type="ECO:0000313" key="1">
    <source>
        <dbReference type="EMBL" id="PHD68230.1"/>
    </source>
</evidence>
<accession>A0A2C4QUR6</accession>
<dbReference type="Proteomes" id="UP000225997">
    <property type="component" value="Unassembled WGS sequence"/>
</dbReference>
<organism evidence="1 2">
    <name type="scientific">Bacillus toyonensis</name>
    <dbReference type="NCBI Taxonomy" id="155322"/>
    <lineage>
        <taxon>Bacteria</taxon>
        <taxon>Bacillati</taxon>
        <taxon>Bacillota</taxon>
        <taxon>Bacilli</taxon>
        <taxon>Bacillales</taxon>
        <taxon>Bacillaceae</taxon>
        <taxon>Bacillus</taxon>
        <taxon>Bacillus cereus group</taxon>
    </lineage>
</organism>
<name>A0A2C4QUR6_9BACI</name>
<reference evidence="1 2" key="1">
    <citation type="submission" date="2017-09" db="EMBL/GenBank/DDBJ databases">
        <title>Large-scale bioinformatics analysis of Bacillus genomes uncovers conserved roles of natural products in bacterial physiology.</title>
        <authorList>
            <consortium name="Agbiome Team Llc"/>
            <person name="Bleich R.M."/>
            <person name="Grubbs K.J."/>
            <person name="Santa Maria K.C."/>
            <person name="Allen S.E."/>
            <person name="Farag S."/>
            <person name="Shank E.A."/>
            <person name="Bowers A."/>
        </authorList>
    </citation>
    <scope>NUCLEOTIDE SEQUENCE [LARGE SCALE GENOMIC DNA]</scope>
    <source>
        <strain evidence="1 2">AFS044250</strain>
    </source>
</reference>
<comment type="caution">
    <text evidence="1">The sequence shown here is derived from an EMBL/GenBank/DDBJ whole genome shotgun (WGS) entry which is preliminary data.</text>
</comment>
<dbReference type="EMBL" id="NUSQ01000073">
    <property type="protein sequence ID" value="PHD68230.1"/>
    <property type="molecule type" value="Genomic_DNA"/>
</dbReference>
<sequence>MIQLLIILLLLQQGNMKRREKQVKKLLIIKMYMVGSLKEMENRIHLKIYTMDLWTQTKKVL</sequence>
<proteinExistence type="predicted"/>
<gene>
    <name evidence="1" type="ORF">COF40_18240</name>
</gene>